<sequence length="277" mass="30826">MPYPRAHWWVLFVIGVILLGFWPSYWRPFTEVPWQFHAHGVAASIWVILVFTQSWTAHNKRLPVHRLSGRASLLLFPFLIAGLFAIIDFSGKNYVPGAVDVRSMFAAPFVIGLVVAVAAYVTVYFRALKYRRKVWIHSGYMLTTPIILFESPFGRVLNGFFPPLQIRGPDDFHLVMDAILTGMAIELAFIAAIWWRYREKATPFLVAGAFIIAQMVTMGTTKDVGWLKGVLLEINAMPSWLIVGAGFALGVATSWAGWIAGKRPVAKVSSGAQAATT</sequence>
<keyword evidence="1" id="KW-0472">Membrane</keyword>
<organism evidence="2 3">
    <name type="scientific">Sphingomicrobium lutaoense</name>
    <dbReference type="NCBI Taxonomy" id="515949"/>
    <lineage>
        <taxon>Bacteria</taxon>
        <taxon>Pseudomonadati</taxon>
        <taxon>Pseudomonadota</taxon>
        <taxon>Alphaproteobacteria</taxon>
        <taxon>Sphingomonadales</taxon>
        <taxon>Sphingomonadaceae</taxon>
        <taxon>Sphingomicrobium</taxon>
    </lineage>
</organism>
<dbReference type="EMBL" id="JACICF010000001">
    <property type="protein sequence ID" value="MBB3763211.1"/>
    <property type="molecule type" value="Genomic_DNA"/>
</dbReference>
<feature type="transmembrane region" description="Helical" evidence="1">
    <location>
        <begin position="134"/>
        <end position="154"/>
    </location>
</feature>
<feature type="transmembrane region" description="Helical" evidence="1">
    <location>
        <begin position="103"/>
        <end position="125"/>
    </location>
</feature>
<accession>A0A839YSE3</accession>
<protein>
    <submittedName>
        <fullName evidence="2">Energy-coupling factor transporter transmembrane protein EcfT</fullName>
    </submittedName>
</protein>
<feature type="transmembrane region" description="Helical" evidence="1">
    <location>
        <begin position="32"/>
        <end position="52"/>
    </location>
</feature>
<evidence type="ECO:0000256" key="1">
    <source>
        <dbReference type="SAM" id="Phobius"/>
    </source>
</evidence>
<dbReference type="RefSeq" id="WP_183932524.1">
    <property type="nucleotide sequence ID" value="NZ_JACICF010000001.1"/>
</dbReference>
<keyword evidence="1" id="KW-1133">Transmembrane helix</keyword>
<feature type="transmembrane region" description="Helical" evidence="1">
    <location>
        <begin position="7"/>
        <end position="26"/>
    </location>
</feature>
<gene>
    <name evidence="2" type="ORF">FHS50_000234</name>
</gene>
<feature type="transmembrane region" description="Helical" evidence="1">
    <location>
        <begin position="73"/>
        <end position="91"/>
    </location>
</feature>
<name>A0A839YSE3_9SPHN</name>
<keyword evidence="1 2" id="KW-0812">Transmembrane</keyword>
<evidence type="ECO:0000313" key="3">
    <source>
        <dbReference type="Proteomes" id="UP000578569"/>
    </source>
</evidence>
<comment type="caution">
    <text evidence="2">The sequence shown here is derived from an EMBL/GenBank/DDBJ whole genome shotgun (WGS) entry which is preliminary data.</text>
</comment>
<evidence type="ECO:0000313" key="2">
    <source>
        <dbReference type="EMBL" id="MBB3763211.1"/>
    </source>
</evidence>
<keyword evidence="3" id="KW-1185">Reference proteome</keyword>
<feature type="transmembrane region" description="Helical" evidence="1">
    <location>
        <begin position="174"/>
        <end position="195"/>
    </location>
</feature>
<feature type="transmembrane region" description="Helical" evidence="1">
    <location>
        <begin position="240"/>
        <end position="260"/>
    </location>
</feature>
<dbReference type="Proteomes" id="UP000578569">
    <property type="component" value="Unassembled WGS sequence"/>
</dbReference>
<proteinExistence type="predicted"/>
<feature type="transmembrane region" description="Helical" evidence="1">
    <location>
        <begin position="202"/>
        <end position="220"/>
    </location>
</feature>
<dbReference type="AlphaFoldDB" id="A0A839YSE3"/>
<reference evidence="2 3" key="1">
    <citation type="submission" date="2020-08" db="EMBL/GenBank/DDBJ databases">
        <title>Genomic Encyclopedia of Type Strains, Phase IV (KMG-IV): sequencing the most valuable type-strain genomes for metagenomic binning, comparative biology and taxonomic classification.</title>
        <authorList>
            <person name="Goeker M."/>
        </authorList>
    </citation>
    <scope>NUCLEOTIDE SEQUENCE [LARGE SCALE GENOMIC DNA]</scope>
    <source>
        <strain evidence="2 3">DSM 24194</strain>
    </source>
</reference>